<dbReference type="Proteomes" id="UP000272412">
    <property type="component" value="Unassembled WGS sequence"/>
</dbReference>
<dbReference type="OrthoDB" id="7278101at2"/>
<sequence>MNMKKIMNMKKKLTPQLQKVQKQLDIISSAFKKNMAAGNYAQAAAEAMRAHKLIPASVTPLSDAATAAVKGGLFQDAIAYAKKAIQRNAEHINSYDALSHAYGGLEDWDNAAIYGLKALQLRDQKIATQTVPELPMITPRADGKRVISFSLFGNSSAYIEPAVLNTELAAEIYPGWVCRFYVDNSVPESVRRRMMQNGAEIIEVSREQAQWPGTLWRFLAIDDPEVSYVIFRDADSVISQREAQAVAEWVKSGKLFHTIRDAGTHTELILAGLWGAVGQAVPDMAGKIQNYLQKPLESRHFADQFFLRDHIWAYVRQSVHGHDRIFGFHGAQTFSDTEMQDFRNNHIGCDEGSSYFEASYPLSDGSAVIWKLYSKVSPKLQADGSIQTLSQERLVCAYETTVQNGKISGYVPRRYSKGFAQGLSRMIVVPVDAKA</sequence>
<comment type="caution">
    <text evidence="1">The sequence shown here is derived from an EMBL/GenBank/DDBJ whole genome shotgun (WGS) entry which is preliminary data.</text>
</comment>
<dbReference type="InterPro" id="IPR011990">
    <property type="entry name" value="TPR-like_helical_dom_sf"/>
</dbReference>
<organism evidence="1 2">
    <name type="scientific">Neisseria weixii</name>
    <dbReference type="NCBI Taxonomy" id="1853276"/>
    <lineage>
        <taxon>Bacteria</taxon>
        <taxon>Pseudomonadati</taxon>
        <taxon>Pseudomonadota</taxon>
        <taxon>Betaproteobacteria</taxon>
        <taxon>Neisseriales</taxon>
        <taxon>Neisseriaceae</taxon>
        <taxon>Neisseria</taxon>
    </lineage>
</organism>
<accession>A0A3N4N4Z3</accession>
<gene>
    <name evidence="1" type="ORF">EGK74_06705</name>
</gene>
<name>A0A3N4N4Z3_9NEIS</name>
<dbReference type="AlphaFoldDB" id="A0A3N4N4Z3"/>
<dbReference type="EMBL" id="RPFL01000015">
    <property type="protein sequence ID" value="RPD87170.1"/>
    <property type="molecule type" value="Genomic_DNA"/>
</dbReference>
<keyword evidence="2" id="KW-1185">Reference proteome</keyword>
<reference evidence="1 2" key="1">
    <citation type="submission" date="2018-11" db="EMBL/GenBank/DDBJ databases">
        <title>Neisseria weixii sp. nov. isolated from the rectal contents of plateau pika (Ochotona cruzoniae).</title>
        <authorList>
            <person name="Zhang G."/>
        </authorList>
    </citation>
    <scope>NUCLEOTIDE SEQUENCE [LARGE SCALE GENOMIC DNA]</scope>
    <source>
        <strain evidence="1 2">10009</strain>
    </source>
</reference>
<evidence type="ECO:0000313" key="1">
    <source>
        <dbReference type="EMBL" id="RPD87170.1"/>
    </source>
</evidence>
<protein>
    <submittedName>
        <fullName evidence="1">Uncharacterized protein</fullName>
    </submittedName>
</protein>
<dbReference type="Gene3D" id="1.25.40.10">
    <property type="entry name" value="Tetratricopeptide repeat domain"/>
    <property type="match status" value="1"/>
</dbReference>
<evidence type="ECO:0000313" key="2">
    <source>
        <dbReference type="Proteomes" id="UP000272412"/>
    </source>
</evidence>
<dbReference type="SUPFAM" id="SSF48452">
    <property type="entry name" value="TPR-like"/>
    <property type="match status" value="1"/>
</dbReference>
<proteinExistence type="predicted"/>